<dbReference type="Pfam" id="PF01926">
    <property type="entry name" value="MMR_HSR1"/>
    <property type="match status" value="1"/>
</dbReference>
<evidence type="ECO:0000256" key="1">
    <source>
        <dbReference type="SAM" id="MobiDB-lite"/>
    </source>
</evidence>
<dbReference type="InterPro" id="IPR006073">
    <property type="entry name" value="GTP-bd"/>
</dbReference>
<dbReference type="PANTHER" id="PTHR46406:SF1">
    <property type="entry name" value="NITRIC OXIDE-ASSOCIATED PROTEIN 1"/>
    <property type="match status" value="1"/>
</dbReference>
<dbReference type="CDD" id="cd01855">
    <property type="entry name" value="YqeH"/>
    <property type="match status" value="1"/>
</dbReference>
<dbReference type="InterPro" id="IPR052807">
    <property type="entry name" value="Mito_transl_resp_regulator"/>
</dbReference>
<dbReference type="InterPro" id="IPR027417">
    <property type="entry name" value="P-loop_NTPase"/>
</dbReference>
<keyword evidence="4" id="KW-1185">Reference proteome</keyword>
<dbReference type="EMBL" id="AP028912">
    <property type="protein sequence ID" value="BES92909.1"/>
    <property type="molecule type" value="Genomic_DNA"/>
</dbReference>
<feature type="domain" description="G" evidence="2">
    <location>
        <begin position="308"/>
        <end position="359"/>
    </location>
</feature>
<feature type="region of interest" description="Disordered" evidence="1">
    <location>
        <begin position="25"/>
        <end position="53"/>
    </location>
</feature>
<dbReference type="SUPFAM" id="SSF52540">
    <property type="entry name" value="P-loop containing nucleoside triphosphate hydrolases"/>
    <property type="match status" value="1"/>
</dbReference>
<reference evidence="3 4" key="1">
    <citation type="submission" date="2023-09" db="EMBL/GenBank/DDBJ databases">
        <title>Nesidiocoris tenuis whole genome shotgun sequence.</title>
        <authorList>
            <person name="Shibata T."/>
            <person name="Shimoda M."/>
            <person name="Kobayashi T."/>
            <person name="Uehara T."/>
        </authorList>
    </citation>
    <scope>NUCLEOTIDE SEQUENCE [LARGE SCALE GENOMIC DNA]</scope>
    <source>
        <strain evidence="3 4">Japan</strain>
    </source>
</reference>
<proteinExistence type="predicted"/>
<accession>A0ABN7ANT5</accession>
<evidence type="ECO:0000259" key="2">
    <source>
        <dbReference type="Pfam" id="PF01926"/>
    </source>
</evidence>
<evidence type="ECO:0000313" key="4">
    <source>
        <dbReference type="Proteomes" id="UP001307889"/>
    </source>
</evidence>
<sequence length="643" mass="72546">MAFSRFANRILLARQHSMRHHNLPSLRRFATSSQPEVSEDSNETPTESMPRESVMPIRLKVAPAEYIKSDECREEDEKRLFASKDSEVQPVRDSSTVSVRKDWRNVYSQYTNPSADIEEDQDHDWMLKYGTNDPNISPSRVPCGGCGAHLHCQDPSIPGFIPQELFTECKPSDLRTLICQRCYFLQNHNLALSMAVDPKIYPKIISFIKKKNALVLLAVDLTDFPCSIWPGITDVVGQDCPLFLVGNKVDLLWGDGRGWLEKVEKSFRSCFPKKSNIIGTHLISAKTGFGVEELVTKLQQSWKYQGDMYLLGCTNVGKSTIFNALLQSDLCKVKAVDLVQKATTAPWPGTTLNLLKFPIMRPEGWRLYLRNQRLNSDSNRKKEMYLKVQQLKQQVAGPQLIGHIGMTFHSKVDEGGDAFEAPDFSDPRTNPIPGSGLNPNDPDFAKGRWFYDTPGVLHEDQILDLLTSEELMKVLPQKCIRPRTYVMKPGWTMFVGGLARVDYMNGPSTTTRWTVFVSHRLPVTICFTEYADEVYNKLLGTEEFAVPSGGAERLQKWPPLKSRGNLKFAGLSKQECCGDIVLSSSGWISLAVESKEMATVRPWTPEGRGIYARSPALLPFAVNYRGLLERGTPAYKRSKQCKF</sequence>
<dbReference type="Gene3D" id="3.40.50.300">
    <property type="entry name" value="P-loop containing nucleotide triphosphate hydrolases"/>
    <property type="match status" value="1"/>
</dbReference>
<protein>
    <submittedName>
        <fullName evidence="3">Nitric oxide associated 1</fullName>
    </submittedName>
</protein>
<feature type="region of interest" description="Disordered" evidence="1">
    <location>
        <begin position="419"/>
        <end position="438"/>
    </location>
</feature>
<dbReference type="Proteomes" id="UP001307889">
    <property type="component" value="Chromosome 4"/>
</dbReference>
<evidence type="ECO:0000313" key="3">
    <source>
        <dbReference type="EMBL" id="BES92909.1"/>
    </source>
</evidence>
<dbReference type="PANTHER" id="PTHR46406">
    <property type="entry name" value="NITRIC OXIDE-ASSOCIATED PROTEIN 1"/>
    <property type="match status" value="1"/>
</dbReference>
<organism evidence="3 4">
    <name type="scientific">Nesidiocoris tenuis</name>
    <dbReference type="NCBI Taxonomy" id="355587"/>
    <lineage>
        <taxon>Eukaryota</taxon>
        <taxon>Metazoa</taxon>
        <taxon>Ecdysozoa</taxon>
        <taxon>Arthropoda</taxon>
        <taxon>Hexapoda</taxon>
        <taxon>Insecta</taxon>
        <taxon>Pterygota</taxon>
        <taxon>Neoptera</taxon>
        <taxon>Paraneoptera</taxon>
        <taxon>Hemiptera</taxon>
        <taxon>Heteroptera</taxon>
        <taxon>Panheteroptera</taxon>
        <taxon>Cimicomorpha</taxon>
        <taxon>Miridae</taxon>
        <taxon>Dicyphina</taxon>
        <taxon>Nesidiocoris</taxon>
    </lineage>
</organism>
<gene>
    <name evidence="3" type="ORF">NTJ_05718</name>
</gene>
<name>A0ABN7ANT5_9HEMI</name>